<gene>
    <name evidence="3" type="ORF">OC696_01730</name>
</gene>
<protein>
    <submittedName>
        <fullName evidence="3">Uncharacterized protein</fullName>
    </submittedName>
</protein>
<feature type="coiled-coil region" evidence="1">
    <location>
        <begin position="88"/>
        <end position="147"/>
    </location>
</feature>
<accession>A0AAP5CLY1</accession>
<evidence type="ECO:0000313" key="3">
    <source>
        <dbReference type="EMBL" id="MDO8054583.1"/>
    </source>
</evidence>
<dbReference type="RefSeq" id="WP_004994569.1">
    <property type="nucleotide sequence ID" value="NZ_JAOSIW010000011.1"/>
</dbReference>
<organism evidence="3 4">
    <name type="scientific">Candidatus Phytoplasma australasiaticum subsp. australasiaticum</name>
    <dbReference type="NCBI Taxonomy" id="2832407"/>
    <lineage>
        <taxon>Bacteria</taxon>
        <taxon>Bacillati</taxon>
        <taxon>Mycoplasmatota</taxon>
        <taxon>Mollicutes</taxon>
        <taxon>Acholeplasmatales</taxon>
        <taxon>Acholeplasmataceae</taxon>
        <taxon>Candidatus Phytoplasma</taxon>
        <taxon>16SrII (Peanut WB group)</taxon>
        <taxon>Candidatus Phytoplasma australasiaticum</taxon>
    </lineage>
</organism>
<keyword evidence="2" id="KW-0812">Transmembrane</keyword>
<sequence>MNKLKFFQKKQIIIIILLLLIMAIIIIFYKKMDNIGKEKILSTSVEKTSKHDEEPKNKKLTPPILLNQKQNLINELESEKYADFQFKITLLNSQKEELQQKINNKKNLIKENKFMTRNKLFKLRCKQKKWAEQIFKIETEIKNYEDQCKRLMEYSEKN</sequence>
<dbReference type="EMBL" id="JAOSIW010000011">
    <property type="protein sequence ID" value="MDO8054583.1"/>
    <property type="molecule type" value="Genomic_DNA"/>
</dbReference>
<comment type="caution">
    <text evidence="3">The sequence shown here is derived from an EMBL/GenBank/DDBJ whole genome shotgun (WGS) entry which is preliminary data.</text>
</comment>
<feature type="transmembrane region" description="Helical" evidence="2">
    <location>
        <begin position="12"/>
        <end position="29"/>
    </location>
</feature>
<dbReference type="Proteomes" id="UP001170651">
    <property type="component" value="Unassembled WGS sequence"/>
</dbReference>
<name>A0AAP5CLY1_9MOLU</name>
<evidence type="ECO:0000313" key="4">
    <source>
        <dbReference type="Proteomes" id="UP001170651"/>
    </source>
</evidence>
<keyword evidence="2" id="KW-1133">Transmembrane helix</keyword>
<dbReference type="AlphaFoldDB" id="A0AAP5CLY1"/>
<reference evidence="3 4" key="1">
    <citation type="journal article" date="2023" name="Int. J. Syst. Evol. Microbiol.">
        <title>The observation of taxonomic boundaries for the 16SrII and 16SrXXV phytoplasmas using genome-based delimitation.</title>
        <authorList>
            <person name="Rodrigues Jardim B."/>
            <person name="Tran-Nguyen L.T.T."/>
            <person name="Gambley C."/>
            <person name="Al-Sadi A.M."/>
            <person name="Al-Subhi A.M."/>
            <person name="Foissac X."/>
            <person name="Salar P."/>
            <person name="Cai H."/>
            <person name="Yang J.Y."/>
            <person name="Davis R."/>
            <person name="Jones L."/>
            <person name="Rodoni B."/>
            <person name="Constable F.E."/>
        </authorList>
    </citation>
    <scope>NUCLEOTIDE SEQUENCE [LARGE SCALE GENOMIC DNA]</scope>
    <source>
        <strain evidence="3">BAWM-OMN-P26</strain>
    </source>
</reference>
<evidence type="ECO:0000256" key="1">
    <source>
        <dbReference type="SAM" id="Coils"/>
    </source>
</evidence>
<keyword evidence="2" id="KW-0472">Membrane</keyword>
<keyword evidence="1" id="KW-0175">Coiled coil</keyword>
<keyword evidence="4" id="KW-1185">Reference proteome</keyword>
<proteinExistence type="predicted"/>
<evidence type="ECO:0000256" key="2">
    <source>
        <dbReference type="SAM" id="Phobius"/>
    </source>
</evidence>